<gene>
    <name evidence="4" type="ORF">BEI63_22755</name>
</gene>
<keyword evidence="2" id="KW-0732">Signal</keyword>
<dbReference type="Gene3D" id="3.40.190.10">
    <property type="entry name" value="Periplasmic binding protein-like II"/>
    <property type="match status" value="1"/>
</dbReference>
<feature type="chain" id="PRO_5045736336" description="DUF3502 domain-containing protein" evidence="2">
    <location>
        <begin position="37"/>
        <end position="538"/>
    </location>
</feature>
<protein>
    <recommendedName>
        <fullName evidence="3">DUF3502 domain-containing protein</fullName>
    </recommendedName>
</protein>
<evidence type="ECO:0000256" key="2">
    <source>
        <dbReference type="SAM" id="SignalP"/>
    </source>
</evidence>
<sequence>MKRKSIWKKSASRKMTAVLLGAAMLLGCAACSSEKAAEPAESPQADTKEAASTENTDNAGEQALDYVELQMYAIADAPNNTDLAKQYWEQLNTRLKEELNCTINYTYAAGNDYKNNYALAIASGEKYDLMQAAPGWLDYQTYAAKNAFMPLDDLLPQYAPYLWENIPETTWEAASVNGKIYAVPNMETGVTACTFVYREDLRKKYDLPEIDSMDAIETYLQCIKDNEPGMLPSDDYQCQVYGTSWIYNTPYIGIDEIHDRIFNFVYDPRNGEVLSVIETPEYKDYMYKMKDWADRGFWSSSVLSSTNWGVMQVLNGAAAASFNEQLPGYNFHAAQVEKEHGDEGWELGFYMYFEGNPDSVLTGSTTSNMTAVAANAQNPERALMVLDYIQQHEDLWDFLTYGIEGTNYNLTPEGNIDTTTIEDGAAFNYFPSNMIANENFKKRKGDEWKEYDTMMEKINNKLVPDIFEGFVLDKSSFETEYTALYNVQSEYGYPLQAGLVNDVDAAYEKYLSAAKAAGLDMVKEEVTKQVNAWLESKK</sequence>
<name>A0ABX3AE95_9FIRM</name>
<dbReference type="InterPro" id="IPR022627">
    <property type="entry name" value="DUF3502"/>
</dbReference>
<dbReference type="Proteomes" id="UP000094869">
    <property type="component" value="Unassembled WGS sequence"/>
</dbReference>
<dbReference type="InterPro" id="IPR006059">
    <property type="entry name" value="SBP"/>
</dbReference>
<dbReference type="Pfam" id="PF13416">
    <property type="entry name" value="SBP_bac_8"/>
    <property type="match status" value="1"/>
</dbReference>
<dbReference type="RefSeq" id="WP_069410739.1">
    <property type="nucleotide sequence ID" value="NZ_DBFYTW010000403.1"/>
</dbReference>
<organism evidence="4 5">
    <name type="scientific">Eisenbergiella tayi</name>
    <dbReference type="NCBI Taxonomy" id="1432052"/>
    <lineage>
        <taxon>Bacteria</taxon>
        <taxon>Bacillati</taxon>
        <taxon>Bacillota</taxon>
        <taxon>Clostridia</taxon>
        <taxon>Lachnospirales</taxon>
        <taxon>Lachnospiraceae</taxon>
        <taxon>Eisenbergiella</taxon>
    </lineage>
</organism>
<dbReference type="Pfam" id="PF12010">
    <property type="entry name" value="DUF3502"/>
    <property type="match status" value="1"/>
</dbReference>
<evidence type="ECO:0000259" key="3">
    <source>
        <dbReference type="Pfam" id="PF12010"/>
    </source>
</evidence>
<dbReference type="PROSITE" id="PS51257">
    <property type="entry name" value="PROKAR_LIPOPROTEIN"/>
    <property type="match status" value="1"/>
</dbReference>
<evidence type="ECO:0000313" key="4">
    <source>
        <dbReference type="EMBL" id="ODR49940.1"/>
    </source>
</evidence>
<dbReference type="EMBL" id="MEHD01000036">
    <property type="protein sequence ID" value="ODR49940.1"/>
    <property type="molecule type" value="Genomic_DNA"/>
</dbReference>
<dbReference type="PANTHER" id="PTHR43649">
    <property type="entry name" value="ARABINOSE-BINDING PROTEIN-RELATED"/>
    <property type="match status" value="1"/>
</dbReference>
<feature type="signal peptide" evidence="2">
    <location>
        <begin position="1"/>
        <end position="36"/>
    </location>
</feature>
<dbReference type="SUPFAM" id="SSF53850">
    <property type="entry name" value="Periplasmic binding protein-like II"/>
    <property type="match status" value="1"/>
</dbReference>
<reference evidence="4 5" key="1">
    <citation type="submission" date="2016-08" db="EMBL/GenBank/DDBJ databases">
        <title>Characterization of Isolates of Eisenbergiella tayi Derived from Blood Cultures, Using Whole Genome Sequencing.</title>
        <authorList>
            <person name="Bernier A.-M."/>
            <person name="Burdz T."/>
            <person name="Wiebe D."/>
            <person name="Bernard K."/>
        </authorList>
    </citation>
    <scope>NUCLEOTIDE SEQUENCE [LARGE SCALE GENOMIC DNA]</scope>
    <source>
        <strain evidence="4 5">NML120146</strain>
    </source>
</reference>
<dbReference type="PANTHER" id="PTHR43649:SF17">
    <property type="entry name" value="ABC TRANSPORTER SOLUTE BINDING PROTEIN-SUGAR TRANSPORT"/>
    <property type="match status" value="1"/>
</dbReference>
<comment type="caution">
    <text evidence="4">The sequence shown here is derived from an EMBL/GenBank/DDBJ whole genome shotgun (WGS) entry which is preliminary data.</text>
</comment>
<accession>A0ABX3AE95</accession>
<keyword evidence="5" id="KW-1185">Reference proteome</keyword>
<dbReference type="InterPro" id="IPR050490">
    <property type="entry name" value="Bact_solute-bd_prot1"/>
</dbReference>
<evidence type="ECO:0000256" key="1">
    <source>
        <dbReference type="SAM" id="MobiDB-lite"/>
    </source>
</evidence>
<feature type="domain" description="DUF3502" evidence="3">
    <location>
        <begin position="468"/>
        <end position="534"/>
    </location>
</feature>
<proteinExistence type="predicted"/>
<evidence type="ECO:0000313" key="5">
    <source>
        <dbReference type="Proteomes" id="UP000094869"/>
    </source>
</evidence>
<feature type="region of interest" description="Disordered" evidence="1">
    <location>
        <begin position="36"/>
        <end position="59"/>
    </location>
</feature>